<comment type="caution">
    <text evidence="1">The sequence shown here is derived from an EMBL/GenBank/DDBJ whole genome shotgun (WGS) entry which is preliminary data.</text>
</comment>
<dbReference type="Proteomes" id="UP000646827">
    <property type="component" value="Unassembled WGS sequence"/>
</dbReference>
<proteinExistence type="predicted"/>
<keyword evidence="2" id="KW-1185">Reference proteome</keyword>
<evidence type="ECO:0000313" key="1">
    <source>
        <dbReference type="EMBL" id="KAG2216428.1"/>
    </source>
</evidence>
<gene>
    <name evidence="1" type="ORF">INT45_005903</name>
</gene>
<dbReference type="EMBL" id="JAEPRB010000407">
    <property type="protein sequence ID" value="KAG2216428.1"/>
    <property type="molecule type" value="Genomic_DNA"/>
</dbReference>
<organism evidence="1 2">
    <name type="scientific">Circinella minor</name>
    <dbReference type="NCBI Taxonomy" id="1195481"/>
    <lineage>
        <taxon>Eukaryota</taxon>
        <taxon>Fungi</taxon>
        <taxon>Fungi incertae sedis</taxon>
        <taxon>Mucoromycota</taxon>
        <taxon>Mucoromycotina</taxon>
        <taxon>Mucoromycetes</taxon>
        <taxon>Mucorales</taxon>
        <taxon>Lichtheimiaceae</taxon>
        <taxon>Circinella</taxon>
    </lineage>
</organism>
<reference evidence="1 2" key="1">
    <citation type="submission" date="2020-12" db="EMBL/GenBank/DDBJ databases">
        <title>Metabolic potential, ecology and presence of endohyphal bacteria is reflected in genomic diversity of Mucoromycotina.</title>
        <authorList>
            <person name="Muszewska A."/>
            <person name="Okrasinska A."/>
            <person name="Steczkiewicz K."/>
            <person name="Drgas O."/>
            <person name="Orlowska M."/>
            <person name="Perlinska-Lenart U."/>
            <person name="Aleksandrzak-Piekarczyk T."/>
            <person name="Szatraj K."/>
            <person name="Zielenkiewicz U."/>
            <person name="Pilsyk S."/>
            <person name="Malc E."/>
            <person name="Mieczkowski P."/>
            <person name="Kruszewska J.S."/>
            <person name="Biernat P."/>
            <person name="Pawlowska J."/>
        </authorList>
    </citation>
    <scope>NUCLEOTIDE SEQUENCE [LARGE SCALE GENOMIC DNA]</scope>
    <source>
        <strain evidence="1 2">CBS 142.35</strain>
    </source>
</reference>
<accession>A0A8H7VH92</accession>
<protein>
    <submittedName>
        <fullName evidence="1">Uncharacterized protein</fullName>
    </submittedName>
</protein>
<dbReference type="OrthoDB" id="2287955at2759"/>
<sequence length="510" mass="59312">MLQIYFVKGYLRELAEHYQVLRRDALNLINLHGLLAAESNGTISFPEITNQTYYANAFRMVATNPTANAPVPGRNPQRYQVLRTVFNNEFQPRRRSVVTGDALYVPPVVPQDISAGLLSRLSDLFARKALTNARNHLVSNITAFLKRVWEKYLTWICEENNVVLNMRISPRTLANIIVKCISLHQEHLSQYIIIRIPARIFTQVLGYFKIIAKPSRASLLTLNNSLPYYIWLLHEAETYGVTNKWAPLPIASHRIGFMPLDTRCIYLISREMIERVPESTPAHILFENQQQLFIEEFWESIFNIGHVEPRHCRFSVEGQGNLPPEDRELKLFNQSIETDGVSIVFHFRRPIRTRRGEYLPLSSKEVKYYPRNINLTNWRRGMYHLSKEPGGLTPERLQNWRTVFIDPGIRSLVTAVDTLEPLADQDHRNNHTISLSNRAYQHQSMFKWGLQRENRNRCVYTDVIMRHHPDEDVVLPIQSVYDMLMQNPATVSSADQFRQYIYTLSAAHNE</sequence>
<name>A0A8H7VH92_9FUNG</name>
<dbReference type="AlphaFoldDB" id="A0A8H7VH92"/>
<evidence type="ECO:0000313" key="2">
    <source>
        <dbReference type="Proteomes" id="UP000646827"/>
    </source>
</evidence>